<evidence type="ECO:0000256" key="4">
    <source>
        <dbReference type="ARBA" id="ARBA00023125"/>
    </source>
</evidence>
<dbReference type="SUPFAM" id="SSF46894">
    <property type="entry name" value="C-terminal effector domain of the bipartite response regulators"/>
    <property type="match status" value="1"/>
</dbReference>
<keyword evidence="2" id="KW-0902">Two-component regulatory system</keyword>
<sequence>MKILLLEDEDILRKNIEKFLILKGYKVDSFDNGSQLLDIANLFEYDFFVLDINVPDIDGFEILKYIKGKNIETPAIFISGMIDIEDLSKGFGLGCSDYLKKPFDLEELELRLKNIKNSFTAHERIILSNGLIYDFDAKSIFKENKIIELSKKQSIILYILMKNNGNVVTFDTIADYAYEDDFRDIHTISSHIRDIRKMIGSEVIKNVRGVGYKVVL</sequence>
<protein>
    <submittedName>
        <fullName evidence="10">DNA-binding response regulator, OmpR family, contains REC and winged-helix (WHTH) domain</fullName>
    </submittedName>
</protein>
<dbReference type="AlphaFoldDB" id="A0A1I5SPL5"/>
<evidence type="ECO:0000256" key="7">
    <source>
        <dbReference type="PROSITE-ProRule" id="PRU01091"/>
    </source>
</evidence>
<dbReference type="PANTHER" id="PTHR48111:SF22">
    <property type="entry name" value="REGULATOR OF RPOS"/>
    <property type="match status" value="1"/>
</dbReference>
<dbReference type="EMBL" id="FOXB01000036">
    <property type="protein sequence ID" value="SFP72722.1"/>
    <property type="molecule type" value="Genomic_DNA"/>
</dbReference>
<dbReference type="InterPro" id="IPR016032">
    <property type="entry name" value="Sig_transdc_resp-reg_C-effctor"/>
</dbReference>
<dbReference type="RefSeq" id="WP_092913497.1">
    <property type="nucleotide sequence ID" value="NZ_FOXB01000036.1"/>
</dbReference>
<dbReference type="Pfam" id="PF00072">
    <property type="entry name" value="Response_reg"/>
    <property type="match status" value="1"/>
</dbReference>
<dbReference type="InterPro" id="IPR001789">
    <property type="entry name" value="Sig_transdc_resp-reg_receiver"/>
</dbReference>
<evidence type="ECO:0000256" key="5">
    <source>
        <dbReference type="ARBA" id="ARBA00023163"/>
    </source>
</evidence>
<dbReference type="PROSITE" id="PS51755">
    <property type="entry name" value="OMPR_PHOB"/>
    <property type="match status" value="1"/>
</dbReference>
<evidence type="ECO:0000256" key="6">
    <source>
        <dbReference type="PROSITE-ProRule" id="PRU00169"/>
    </source>
</evidence>
<dbReference type="GO" id="GO:0000156">
    <property type="term" value="F:phosphorelay response regulator activity"/>
    <property type="evidence" value="ECO:0007669"/>
    <property type="project" value="TreeGrafter"/>
</dbReference>
<proteinExistence type="predicted"/>
<feature type="domain" description="OmpR/PhoB-type" evidence="9">
    <location>
        <begin position="123"/>
        <end position="216"/>
    </location>
</feature>
<feature type="modified residue" description="4-aspartylphosphate" evidence="6">
    <location>
        <position position="51"/>
    </location>
</feature>
<dbReference type="PANTHER" id="PTHR48111">
    <property type="entry name" value="REGULATOR OF RPOS"/>
    <property type="match status" value="1"/>
</dbReference>
<keyword evidence="11" id="KW-1185">Reference proteome</keyword>
<reference evidence="10 11" key="1">
    <citation type="submission" date="2016-10" db="EMBL/GenBank/DDBJ databases">
        <authorList>
            <person name="de Groot N.N."/>
        </authorList>
    </citation>
    <scope>NUCLEOTIDE SEQUENCE [LARGE SCALE GENOMIC DNA]</scope>
    <source>
        <strain evidence="10 11">EP1-55-1</strain>
    </source>
</reference>
<dbReference type="GO" id="GO:0005829">
    <property type="term" value="C:cytosol"/>
    <property type="evidence" value="ECO:0007669"/>
    <property type="project" value="TreeGrafter"/>
</dbReference>
<evidence type="ECO:0000259" key="8">
    <source>
        <dbReference type="PROSITE" id="PS50110"/>
    </source>
</evidence>
<dbReference type="Pfam" id="PF00486">
    <property type="entry name" value="Trans_reg_C"/>
    <property type="match status" value="1"/>
</dbReference>
<feature type="DNA-binding region" description="OmpR/PhoB-type" evidence="7">
    <location>
        <begin position="123"/>
        <end position="216"/>
    </location>
</feature>
<dbReference type="Proteomes" id="UP000199227">
    <property type="component" value="Unassembled WGS sequence"/>
</dbReference>
<evidence type="ECO:0000256" key="3">
    <source>
        <dbReference type="ARBA" id="ARBA00023015"/>
    </source>
</evidence>
<evidence type="ECO:0000256" key="1">
    <source>
        <dbReference type="ARBA" id="ARBA00022553"/>
    </source>
</evidence>
<dbReference type="Gene3D" id="1.10.10.10">
    <property type="entry name" value="Winged helix-like DNA-binding domain superfamily/Winged helix DNA-binding domain"/>
    <property type="match status" value="1"/>
</dbReference>
<dbReference type="GO" id="GO:0000976">
    <property type="term" value="F:transcription cis-regulatory region binding"/>
    <property type="evidence" value="ECO:0007669"/>
    <property type="project" value="TreeGrafter"/>
</dbReference>
<evidence type="ECO:0000313" key="10">
    <source>
        <dbReference type="EMBL" id="SFP72722.1"/>
    </source>
</evidence>
<dbReference type="InterPro" id="IPR039420">
    <property type="entry name" value="WalR-like"/>
</dbReference>
<evidence type="ECO:0000256" key="2">
    <source>
        <dbReference type="ARBA" id="ARBA00023012"/>
    </source>
</evidence>
<dbReference type="PROSITE" id="PS50110">
    <property type="entry name" value="RESPONSE_REGULATORY"/>
    <property type="match status" value="1"/>
</dbReference>
<dbReference type="OrthoDB" id="8912111at2"/>
<dbReference type="STRING" id="223786.SAMN05216234_1363"/>
<dbReference type="CDD" id="cd00383">
    <property type="entry name" value="trans_reg_C"/>
    <property type="match status" value="1"/>
</dbReference>
<keyword evidence="4 7" id="KW-0238">DNA-binding</keyword>
<dbReference type="GO" id="GO:0006355">
    <property type="term" value="P:regulation of DNA-templated transcription"/>
    <property type="evidence" value="ECO:0007669"/>
    <property type="project" value="InterPro"/>
</dbReference>
<dbReference type="InterPro" id="IPR001867">
    <property type="entry name" value="OmpR/PhoB-type_DNA-bd"/>
</dbReference>
<evidence type="ECO:0000259" key="9">
    <source>
        <dbReference type="PROSITE" id="PS51755"/>
    </source>
</evidence>
<feature type="domain" description="Response regulatory" evidence="8">
    <location>
        <begin position="2"/>
        <end position="116"/>
    </location>
</feature>
<dbReference type="InterPro" id="IPR011006">
    <property type="entry name" value="CheY-like_superfamily"/>
</dbReference>
<name>A0A1I5SPL5_9BACT</name>
<dbReference type="InterPro" id="IPR036388">
    <property type="entry name" value="WH-like_DNA-bd_sf"/>
</dbReference>
<evidence type="ECO:0000313" key="11">
    <source>
        <dbReference type="Proteomes" id="UP000199227"/>
    </source>
</evidence>
<dbReference type="SUPFAM" id="SSF52172">
    <property type="entry name" value="CheY-like"/>
    <property type="match status" value="1"/>
</dbReference>
<keyword evidence="5" id="KW-0804">Transcription</keyword>
<keyword evidence="3" id="KW-0805">Transcription regulation</keyword>
<keyword evidence="1 6" id="KW-0597">Phosphoprotein</keyword>
<organism evidence="10 11">
    <name type="scientific">Hydrogenimonas thermophila</name>
    <dbReference type="NCBI Taxonomy" id="223786"/>
    <lineage>
        <taxon>Bacteria</taxon>
        <taxon>Pseudomonadati</taxon>
        <taxon>Campylobacterota</taxon>
        <taxon>Epsilonproteobacteria</taxon>
        <taxon>Campylobacterales</taxon>
        <taxon>Hydrogenimonadaceae</taxon>
        <taxon>Hydrogenimonas</taxon>
    </lineage>
</organism>
<dbReference type="GO" id="GO:0032993">
    <property type="term" value="C:protein-DNA complex"/>
    <property type="evidence" value="ECO:0007669"/>
    <property type="project" value="TreeGrafter"/>
</dbReference>
<dbReference type="Gene3D" id="3.40.50.2300">
    <property type="match status" value="1"/>
</dbReference>
<accession>A0A1I5SPL5</accession>
<gene>
    <name evidence="10" type="ORF">SAMN05216234_1363</name>
</gene>
<dbReference type="SMART" id="SM00862">
    <property type="entry name" value="Trans_reg_C"/>
    <property type="match status" value="1"/>
</dbReference>
<dbReference type="SMART" id="SM00448">
    <property type="entry name" value="REC"/>
    <property type="match status" value="1"/>
</dbReference>